<organism evidence="2 3">
    <name type="scientific">Galdieria yellowstonensis</name>
    <dbReference type="NCBI Taxonomy" id="3028027"/>
    <lineage>
        <taxon>Eukaryota</taxon>
        <taxon>Rhodophyta</taxon>
        <taxon>Bangiophyceae</taxon>
        <taxon>Galdieriales</taxon>
        <taxon>Galdieriaceae</taxon>
        <taxon>Galdieria</taxon>
    </lineage>
</organism>
<accession>A0AAV9IEL4</accession>
<name>A0AAV9IEL4_9RHOD</name>
<dbReference type="Proteomes" id="UP001300502">
    <property type="component" value="Unassembled WGS sequence"/>
</dbReference>
<evidence type="ECO:0000313" key="2">
    <source>
        <dbReference type="EMBL" id="KAK4525788.1"/>
    </source>
</evidence>
<feature type="compositionally biased region" description="Basic and acidic residues" evidence="1">
    <location>
        <begin position="139"/>
        <end position="148"/>
    </location>
</feature>
<comment type="caution">
    <text evidence="2">The sequence shown here is derived from an EMBL/GenBank/DDBJ whole genome shotgun (WGS) entry which is preliminary data.</text>
</comment>
<feature type="region of interest" description="Disordered" evidence="1">
    <location>
        <begin position="339"/>
        <end position="361"/>
    </location>
</feature>
<feature type="compositionally biased region" description="Basic residues" evidence="1">
    <location>
        <begin position="394"/>
        <end position="404"/>
    </location>
</feature>
<evidence type="ECO:0000256" key="1">
    <source>
        <dbReference type="SAM" id="MobiDB-lite"/>
    </source>
</evidence>
<proteinExistence type="predicted"/>
<protein>
    <submittedName>
        <fullName evidence="2">Uncharacterized protein</fullName>
    </submittedName>
</protein>
<feature type="compositionally biased region" description="Basic residues" evidence="1">
    <location>
        <begin position="127"/>
        <end position="138"/>
    </location>
</feature>
<evidence type="ECO:0000313" key="3">
    <source>
        <dbReference type="Proteomes" id="UP001300502"/>
    </source>
</evidence>
<dbReference type="AlphaFoldDB" id="A0AAV9IEL4"/>
<reference evidence="2 3" key="1">
    <citation type="submission" date="2022-07" db="EMBL/GenBank/DDBJ databases">
        <title>Genome-wide signatures of adaptation to extreme environments.</title>
        <authorList>
            <person name="Cho C.H."/>
            <person name="Yoon H.S."/>
        </authorList>
    </citation>
    <scope>NUCLEOTIDE SEQUENCE [LARGE SCALE GENOMIC DNA]</scope>
    <source>
        <strain evidence="2 3">108.79 E11</strain>
    </source>
</reference>
<feature type="region of interest" description="Disordered" evidence="1">
    <location>
        <begin position="374"/>
        <end position="404"/>
    </location>
</feature>
<keyword evidence="3" id="KW-1185">Reference proteome</keyword>
<feature type="region of interest" description="Disordered" evidence="1">
    <location>
        <begin position="77"/>
        <end position="101"/>
    </location>
</feature>
<dbReference type="EMBL" id="JANCYU010000033">
    <property type="protein sequence ID" value="KAK4525788.1"/>
    <property type="molecule type" value="Genomic_DNA"/>
</dbReference>
<sequence length="404" mass="45892">MSLKEKRCFQLSPLVTDREDLCTEFSGLTIPSTEERYKEDSWEEQQRVIYEETNCTTPRRVSVGKMEGNENKLLHVTGRPSKEENRSLLPGHPDSPRPPGTTLFNDNNFFATKKRLCKSTFPTWASQRRKQSSVHSPKRNSESVERNCKQRPSLRARLINRFILSTRRAVHEYAAAATAVISPSGDFVDSTSFQSFHRCSEEGAESSDVTHCGIQGGYCRICKEQNTHSPNLSFHKESKNSSGLEARVRSKSFPEYSVEHNNTIQEEYMSRMRSCSQVLEDEIYGTKSDNWMHVSDDKSPNSFVARGNNDITYVGERQDFSPISPSIQDIAHFEEQVDNMETSSVQDEKDSREKEEGNLQTAKYKKKMNLKLDLDSVQDPRGGGGGSRIIPVKTNKKKSSFATF</sequence>
<gene>
    <name evidence="2" type="ORF">GAYE_SCF16G3697</name>
</gene>
<feature type="compositionally biased region" description="Basic and acidic residues" evidence="1">
    <location>
        <begin position="346"/>
        <end position="357"/>
    </location>
</feature>
<feature type="region of interest" description="Disordered" evidence="1">
    <location>
        <begin position="127"/>
        <end position="149"/>
    </location>
</feature>